<dbReference type="Gene3D" id="2.130.10.10">
    <property type="entry name" value="YVTN repeat-like/Quinoprotein amine dehydrogenase"/>
    <property type="match status" value="1"/>
</dbReference>
<dbReference type="RefSeq" id="WP_306856325.1">
    <property type="nucleotide sequence ID" value="NZ_CP132968.1"/>
</dbReference>
<sequence>MNEYTQEDKILLDTGGVTTFPTTPWNRLYLYDVEHNKWKLIKSSMIPYYGFGSKFILNKQKIYYNRFGAEEGIELYSKKTKGFGFGKEELDQAGICTISPEYMYYLKESGASDFKNNIYRKNLKTGKTEVFLKGEFSYILRQDHGKLYTYNNVDKQIYEINLSDKTIVKCKNRGDIMWAGYIDDEHFMVTDGLNVYSYDKKSKKKKYYIKDLKKEEDFLNDNLKIDNNKLYYSTNNMDVFMLDIKTGEIKKIASESKNNKNSAWTSVIFTKSYIVIDITGEDYKNRKMYIYSYDGKLIRKVNVQPVW</sequence>
<evidence type="ECO:0000313" key="2">
    <source>
        <dbReference type="Proteomes" id="UP001243496"/>
    </source>
</evidence>
<gene>
    <name evidence="1" type="ORF">RBI15_10290</name>
</gene>
<protein>
    <recommendedName>
        <fullName evidence="3">DUF5050 domain-containing protein</fullName>
    </recommendedName>
</protein>
<dbReference type="Proteomes" id="UP001243496">
    <property type="component" value="Chromosome"/>
</dbReference>
<reference evidence="1" key="1">
    <citation type="submission" date="2023-08" db="EMBL/GenBank/DDBJ databases">
        <title>Complete Genome Sequences of butyrate producing Anaerostipes hadrus strains BA1 and GIF7 isolated from the terminal ileum of a healthy lean male.</title>
        <authorList>
            <person name="Low A."/>
            <person name="Sheludchenko M."/>
            <person name="Cheng H.E."/>
            <person name="Koh X.Q."/>
            <person name="Lee J."/>
        </authorList>
    </citation>
    <scope>NUCLEOTIDE SEQUENCE</scope>
    <source>
        <strain evidence="1">BA1</strain>
    </source>
</reference>
<dbReference type="EMBL" id="CP132968">
    <property type="protein sequence ID" value="WMD15762.1"/>
    <property type="molecule type" value="Genomic_DNA"/>
</dbReference>
<proteinExistence type="predicted"/>
<name>A0AAQ3GTF6_ANAHA</name>
<dbReference type="GeneID" id="92741782"/>
<organism evidence="1 2">
    <name type="scientific">Anaerostipes hadrus</name>
    <dbReference type="NCBI Taxonomy" id="649756"/>
    <lineage>
        <taxon>Bacteria</taxon>
        <taxon>Bacillati</taxon>
        <taxon>Bacillota</taxon>
        <taxon>Clostridia</taxon>
        <taxon>Lachnospirales</taxon>
        <taxon>Lachnospiraceae</taxon>
        <taxon>Anaerostipes</taxon>
    </lineage>
</organism>
<dbReference type="SUPFAM" id="SSF69304">
    <property type="entry name" value="Tricorn protease N-terminal domain"/>
    <property type="match status" value="1"/>
</dbReference>
<dbReference type="InterPro" id="IPR015943">
    <property type="entry name" value="WD40/YVTN_repeat-like_dom_sf"/>
</dbReference>
<dbReference type="AlphaFoldDB" id="A0AAQ3GTF6"/>
<evidence type="ECO:0008006" key="3">
    <source>
        <dbReference type="Google" id="ProtNLM"/>
    </source>
</evidence>
<evidence type="ECO:0000313" key="1">
    <source>
        <dbReference type="EMBL" id="WMD15762.1"/>
    </source>
</evidence>
<accession>A0AAQ3GTF6</accession>